<evidence type="ECO:0000256" key="1">
    <source>
        <dbReference type="SAM" id="Phobius"/>
    </source>
</evidence>
<proteinExistence type="predicted"/>
<keyword evidence="1" id="KW-0472">Membrane</keyword>
<organism evidence="2 3">
    <name type="scientific">Stenotrophomonas indicatrix</name>
    <dbReference type="NCBI Taxonomy" id="2045451"/>
    <lineage>
        <taxon>Bacteria</taxon>
        <taxon>Pseudomonadati</taxon>
        <taxon>Pseudomonadota</taxon>
        <taxon>Gammaproteobacteria</taxon>
        <taxon>Lysobacterales</taxon>
        <taxon>Lysobacteraceae</taxon>
        <taxon>Stenotrophomonas</taxon>
    </lineage>
</organism>
<dbReference type="Proteomes" id="UP000191133">
    <property type="component" value="Unassembled WGS sequence"/>
</dbReference>
<dbReference type="AlphaFoldDB" id="A0A1W1H3D2"/>
<dbReference type="RefSeq" id="WP_080150462.1">
    <property type="nucleotide sequence ID" value="NZ_DAMDEO010000047.1"/>
</dbReference>
<feature type="transmembrane region" description="Helical" evidence="1">
    <location>
        <begin position="41"/>
        <end position="60"/>
    </location>
</feature>
<dbReference type="EMBL" id="FWEU01000005">
    <property type="protein sequence ID" value="SLM25974.1"/>
    <property type="molecule type" value="Genomic_DNA"/>
</dbReference>
<reference evidence="3" key="1">
    <citation type="submission" date="2016-10" db="EMBL/GenBank/DDBJ databases">
        <authorList>
            <person name="Varghese N."/>
        </authorList>
    </citation>
    <scope>NUCLEOTIDE SEQUENCE [LARGE SCALE GENOMIC DNA]</scope>
    <source>
        <strain evidence="3">92MFCol6.1</strain>
    </source>
</reference>
<name>A0A1W1H3D2_9GAMM</name>
<keyword evidence="1" id="KW-0812">Transmembrane</keyword>
<keyword evidence="1" id="KW-1133">Transmembrane helix</keyword>
<sequence>MPVAAASPATPLVWLALGLGAATLLAWLIRRPDAQASWPRIGFGTALLAFCVALVLQLAVDLGSGASTLHLRLSRGINPAPVASLRTMVACYLGALAFAGWGAWKLLRPRG</sequence>
<evidence type="ECO:0008006" key="4">
    <source>
        <dbReference type="Google" id="ProtNLM"/>
    </source>
</evidence>
<evidence type="ECO:0000313" key="3">
    <source>
        <dbReference type="Proteomes" id="UP000191133"/>
    </source>
</evidence>
<gene>
    <name evidence="2" type="ORF">SAMN04488690_3730</name>
</gene>
<evidence type="ECO:0000313" key="2">
    <source>
        <dbReference type="EMBL" id="SLM25974.1"/>
    </source>
</evidence>
<accession>A0A1W1H3D2</accession>
<feature type="transmembrane region" description="Helical" evidence="1">
    <location>
        <begin position="80"/>
        <end position="104"/>
    </location>
</feature>
<protein>
    <recommendedName>
        <fullName evidence="4">Transmembrane protein</fullName>
    </recommendedName>
</protein>
<feature type="transmembrane region" description="Helical" evidence="1">
    <location>
        <begin position="12"/>
        <end position="29"/>
    </location>
</feature>